<proteinExistence type="predicted"/>
<dbReference type="Gene3D" id="3.40.50.720">
    <property type="entry name" value="NAD(P)-binding Rossmann-like Domain"/>
    <property type="match status" value="1"/>
</dbReference>
<evidence type="ECO:0000313" key="6">
    <source>
        <dbReference type="Proteomes" id="UP000256913"/>
    </source>
</evidence>
<evidence type="ECO:0000256" key="2">
    <source>
        <dbReference type="ARBA" id="ARBA00023002"/>
    </source>
</evidence>
<protein>
    <submittedName>
        <fullName evidence="5">Threonine dehydrogenase-like Zn-dependent dehydrogenase</fullName>
    </submittedName>
</protein>
<dbReference type="SUPFAM" id="SSF51735">
    <property type="entry name" value="NAD(P)-binding Rossmann-fold domains"/>
    <property type="match status" value="1"/>
</dbReference>
<evidence type="ECO:0000259" key="3">
    <source>
        <dbReference type="Pfam" id="PF00107"/>
    </source>
</evidence>
<dbReference type="EMBL" id="QUMQ01000001">
    <property type="protein sequence ID" value="REF98326.1"/>
    <property type="molecule type" value="Genomic_DNA"/>
</dbReference>
<dbReference type="Gene3D" id="3.90.180.10">
    <property type="entry name" value="Medium-chain alcohol dehydrogenases, catalytic domain"/>
    <property type="match status" value="2"/>
</dbReference>
<keyword evidence="2" id="KW-0560">Oxidoreductase</keyword>
<dbReference type="PANTHER" id="PTHR43401">
    <property type="entry name" value="L-THREONINE 3-DEHYDROGENASE"/>
    <property type="match status" value="1"/>
</dbReference>
<dbReference type="InterPro" id="IPR050129">
    <property type="entry name" value="Zn_alcohol_dh"/>
</dbReference>
<dbReference type="Pfam" id="PF08240">
    <property type="entry name" value="ADH_N"/>
    <property type="match status" value="1"/>
</dbReference>
<reference evidence="5 6" key="1">
    <citation type="submission" date="2018-08" db="EMBL/GenBank/DDBJ databases">
        <title>Sequencing the genomes of 1000 actinobacteria strains.</title>
        <authorList>
            <person name="Klenk H.-P."/>
        </authorList>
    </citation>
    <scope>NUCLEOTIDE SEQUENCE [LARGE SCALE GENOMIC DNA]</scope>
    <source>
        <strain evidence="5 6">DSM 44099</strain>
    </source>
</reference>
<feature type="domain" description="Alcohol dehydrogenase-like C-terminal" evidence="3">
    <location>
        <begin position="146"/>
        <end position="256"/>
    </location>
</feature>
<dbReference type="AlphaFoldDB" id="A0A3D9ZLR1"/>
<name>A0A3D9ZLR1_9ACTN</name>
<dbReference type="InterPro" id="IPR013154">
    <property type="entry name" value="ADH-like_N"/>
</dbReference>
<sequence length="313" mass="32867">MWAQTILGPFTCARIEVETPGDADVADGQVLLRVLAAGICGSDLPMFRSGSDTPIAGYPLHEVAGEVVISRDPTLPVGAKVVGWATAHNAAAEYAVVDGSGLLAYDETLKPVEAIVLQPLACVIAAVREQLSAVAGATVAVLGLGPIGMLFAHVLKNSGARSVTGVDRVDRSDLAAAFGLDEVVTMSGARWVAGLGETRPEIVVEAVGHQVGTFDDAIRAVADRGRVLYYGIPDDAVYPLPMEVFLRKNATLSAGYTRDKRTALAAAAAYLDAHPDLAGRYVTHVRPMDDLQGAFELANRPAKSQLKIVLVTE</sequence>
<feature type="domain" description="Alcohol dehydrogenase-like N-terminal" evidence="4">
    <location>
        <begin position="27"/>
        <end position="85"/>
    </location>
</feature>
<comment type="caution">
    <text evidence="5">The sequence shown here is derived from an EMBL/GenBank/DDBJ whole genome shotgun (WGS) entry which is preliminary data.</text>
</comment>
<gene>
    <name evidence="5" type="ORF">DFJ67_4343</name>
</gene>
<evidence type="ECO:0000313" key="5">
    <source>
        <dbReference type="EMBL" id="REF98326.1"/>
    </source>
</evidence>
<comment type="cofactor">
    <cofactor evidence="1">
        <name>Zn(2+)</name>
        <dbReference type="ChEBI" id="CHEBI:29105"/>
    </cofactor>
</comment>
<dbReference type="GO" id="GO:0016491">
    <property type="term" value="F:oxidoreductase activity"/>
    <property type="evidence" value="ECO:0007669"/>
    <property type="project" value="UniProtKB-KW"/>
</dbReference>
<accession>A0A3D9ZLR1</accession>
<evidence type="ECO:0000256" key="1">
    <source>
        <dbReference type="ARBA" id="ARBA00001947"/>
    </source>
</evidence>
<dbReference type="RefSeq" id="WP_116069627.1">
    <property type="nucleotide sequence ID" value="NZ_BONB01000082.1"/>
</dbReference>
<organism evidence="5 6">
    <name type="scientific">Asanoa ferruginea</name>
    <dbReference type="NCBI Taxonomy" id="53367"/>
    <lineage>
        <taxon>Bacteria</taxon>
        <taxon>Bacillati</taxon>
        <taxon>Actinomycetota</taxon>
        <taxon>Actinomycetes</taxon>
        <taxon>Micromonosporales</taxon>
        <taxon>Micromonosporaceae</taxon>
        <taxon>Asanoa</taxon>
    </lineage>
</organism>
<dbReference type="PANTHER" id="PTHR43401:SF2">
    <property type="entry name" value="L-THREONINE 3-DEHYDROGENASE"/>
    <property type="match status" value="1"/>
</dbReference>
<dbReference type="Pfam" id="PF00107">
    <property type="entry name" value="ADH_zinc_N"/>
    <property type="match status" value="1"/>
</dbReference>
<dbReference type="SUPFAM" id="SSF50129">
    <property type="entry name" value="GroES-like"/>
    <property type="match status" value="1"/>
</dbReference>
<dbReference type="InterPro" id="IPR036291">
    <property type="entry name" value="NAD(P)-bd_dom_sf"/>
</dbReference>
<dbReference type="Proteomes" id="UP000256913">
    <property type="component" value="Unassembled WGS sequence"/>
</dbReference>
<dbReference type="InterPro" id="IPR011032">
    <property type="entry name" value="GroES-like_sf"/>
</dbReference>
<dbReference type="InterPro" id="IPR013149">
    <property type="entry name" value="ADH-like_C"/>
</dbReference>
<dbReference type="OrthoDB" id="9797931at2"/>
<evidence type="ECO:0000259" key="4">
    <source>
        <dbReference type="Pfam" id="PF08240"/>
    </source>
</evidence>
<keyword evidence="6" id="KW-1185">Reference proteome</keyword>